<comment type="caution">
    <text evidence="2">The sequence shown here is derived from an EMBL/GenBank/DDBJ whole genome shotgun (WGS) entry which is preliminary data.</text>
</comment>
<feature type="non-terminal residue" evidence="2">
    <location>
        <position position="92"/>
    </location>
</feature>
<dbReference type="EMBL" id="PXOA01000240">
    <property type="protein sequence ID" value="RFU78012.1"/>
    <property type="molecule type" value="Genomic_DNA"/>
</dbReference>
<organism evidence="2 3">
    <name type="scientific">Trichoderma arundinaceum</name>
    <dbReference type="NCBI Taxonomy" id="490622"/>
    <lineage>
        <taxon>Eukaryota</taxon>
        <taxon>Fungi</taxon>
        <taxon>Dikarya</taxon>
        <taxon>Ascomycota</taxon>
        <taxon>Pezizomycotina</taxon>
        <taxon>Sordariomycetes</taxon>
        <taxon>Hypocreomycetidae</taxon>
        <taxon>Hypocreales</taxon>
        <taxon>Hypocreaceae</taxon>
        <taxon>Trichoderma</taxon>
    </lineage>
</organism>
<evidence type="ECO:0000313" key="3">
    <source>
        <dbReference type="Proteomes" id="UP000266272"/>
    </source>
</evidence>
<dbReference type="STRING" id="490622.A0A395NPK1"/>
<evidence type="ECO:0000256" key="1">
    <source>
        <dbReference type="SAM" id="MobiDB-lite"/>
    </source>
</evidence>
<name>A0A395NPK1_TRIAR</name>
<evidence type="ECO:0000313" key="2">
    <source>
        <dbReference type="EMBL" id="RFU78012.1"/>
    </source>
</evidence>
<feature type="compositionally biased region" description="Polar residues" evidence="1">
    <location>
        <begin position="37"/>
        <end position="50"/>
    </location>
</feature>
<feature type="compositionally biased region" description="Polar residues" evidence="1">
    <location>
        <begin position="82"/>
        <end position="92"/>
    </location>
</feature>
<dbReference type="Proteomes" id="UP000266272">
    <property type="component" value="Unassembled WGS sequence"/>
</dbReference>
<sequence>MATDHSNGPPVDAPQEEGPSDYSNEHAGPDSRHADGSWQNGSSQAPNPTASGPSGPLPPPGGWADEPTNGSDANRPRPRNGRSASAQTRVCK</sequence>
<feature type="compositionally biased region" description="Basic and acidic residues" evidence="1">
    <location>
        <begin position="23"/>
        <end position="35"/>
    </location>
</feature>
<dbReference type="AlphaFoldDB" id="A0A395NPK1"/>
<gene>
    <name evidence="2" type="ORF">TARUN_4213</name>
</gene>
<proteinExistence type="predicted"/>
<accession>A0A395NPK1</accession>
<protein>
    <submittedName>
        <fullName evidence="2">Rho gtpase-activating domain</fullName>
    </submittedName>
</protein>
<reference evidence="2 3" key="1">
    <citation type="journal article" date="2018" name="PLoS Pathog.">
        <title>Evolution of structural diversity of trichothecenes, a family of toxins produced by plant pathogenic and entomopathogenic fungi.</title>
        <authorList>
            <person name="Proctor R.H."/>
            <person name="McCormick S.P."/>
            <person name="Kim H.S."/>
            <person name="Cardoza R.E."/>
            <person name="Stanley A.M."/>
            <person name="Lindo L."/>
            <person name="Kelly A."/>
            <person name="Brown D.W."/>
            <person name="Lee T."/>
            <person name="Vaughan M.M."/>
            <person name="Alexander N.J."/>
            <person name="Busman M."/>
            <person name="Gutierrez S."/>
        </authorList>
    </citation>
    <scope>NUCLEOTIDE SEQUENCE [LARGE SCALE GENOMIC DNA]</scope>
    <source>
        <strain evidence="2 3">IBT 40837</strain>
    </source>
</reference>
<feature type="region of interest" description="Disordered" evidence="1">
    <location>
        <begin position="1"/>
        <end position="92"/>
    </location>
</feature>
<keyword evidence="3" id="KW-1185">Reference proteome</keyword>